<dbReference type="Proteomes" id="UP000461276">
    <property type="component" value="Unassembled WGS sequence"/>
</dbReference>
<dbReference type="InterPro" id="IPR001296">
    <property type="entry name" value="Glyco_trans_1"/>
</dbReference>
<dbReference type="PANTHER" id="PTHR46401">
    <property type="entry name" value="GLYCOSYLTRANSFERASE WBBK-RELATED"/>
    <property type="match status" value="1"/>
</dbReference>
<reference evidence="3 4" key="1">
    <citation type="journal article" date="2019" name="Nat. Med.">
        <title>A library of human gut bacterial isolates paired with longitudinal multiomics data enables mechanistic microbiome research.</title>
        <authorList>
            <person name="Poyet M."/>
            <person name="Groussin M."/>
            <person name="Gibbons S.M."/>
            <person name="Avila-Pacheco J."/>
            <person name="Jiang X."/>
            <person name="Kearney S.M."/>
            <person name="Perrotta A.R."/>
            <person name="Berdy B."/>
            <person name="Zhao S."/>
            <person name="Lieberman T.D."/>
            <person name="Swanson P.K."/>
            <person name="Smith M."/>
            <person name="Roesemann S."/>
            <person name="Alexander J.E."/>
            <person name="Rich S.A."/>
            <person name="Livny J."/>
            <person name="Vlamakis H."/>
            <person name="Clish C."/>
            <person name="Bullock K."/>
            <person name="Deik A."/>
            <person name="Scott J."/>
            <person name="Pierce K.A."/>
            <person name="Xavier R.J."/>
            <person name="Alm E.J."/>
        </authorList>
    </citation>
    <scope>NUCLEOTIDE SEQUENCE [LARGE SCALE GENOMIC DNA]</scope>
    <source>
        <strain evidence="3 4">BIOML-A9</strain>
    </source>
</reference>
<keyword evidence="1 3" id="KW-0808">Transferase</keyword>
<dbReference type="SUPFAM" id="SSF53756">
    <property type="entry name" value="UDP-Glycosyltransferase/glycogen phosphorylase"/>
    <property type="match status" value="1"/>
</dbReference>
<dbReference type="PANTHER" id="PTHR46401:SF2">
    <property type="entry name" value="GLYCOSYLTRANSFERASE WBBK-RELATED"/>
    <property type="match status" value="1"/>
</dbReference>
<protein>
    <submittedName>
        <fullName evidence="3">Glycosyltransferase</fullName>
    </submittedName>
</protein>
<dbReference type="GO" id="GO:0016757">
    <property type="term" value="F:glycosyltransferase activity"/>
    <property type="evidence" value="ECO:0007669"/>
    <property type="project" value="InterPro"/>
</dbReference>
<dbReference type="AlphaFoldDB" id="A0A7K0GRN9"/>
<name>A0A7K0GRN9_PARDI</name>
<evidence type="ECO:0000313" key="4">
    <source>
        <dbReference type="Proteomes" id="UP000461276"/>
    </source>
</evidence>
<dbReference type="Pfam" id="PF00534">
    <property type="entry name" value="Glycos_transf_1"/>
    <property type="match status" value="1"/>
</dbReference>
<dbReference type="EMBL" id="WKMY01000002">
    <property type="protein sequence ID" value="MRY92593.1"/>
    <property type="molecule type" value="Genomic_DNA"/>
</dbReference>
<gene>
    <name evidence="3" type="ORF">GKD67_04950</name>
</gene>
<feature type="domain" description="Glycosyl transferase family 1" evidence="2">
    <location>
        <begin position="206"/>
        <end position="373"/>
    </location>
</feature>
<dbReference type="GO" id="GO:0009103">
    <property type="term" value="P:lipopolysaccharide biosynthetic process"/>
    <property type="evidence" value="ECO:0007669"/>
    <property type="project" value="TreeGrafter"/>
</dbReference>
<dbReference type="RefSeq" id="WP_154394936.1">
    <property type="nucleotide sequence ID" value="NZ_CP103079.1"/>
</dbReference>
<evidence type="ECO:0000313" key="3">
    <source>
        <dbReference type="EMBL" id="MRY92593.1"/>
    </source>
</evidence>
<accession>A0A7K0GRN9</accession>
<evidence type="ECO:0000259" key="2">
    <source>
        <dbReference type="Pfam" id="PF00534"/>
    </source>
</evidence>
<comment type="caution">
    <text evidence="3">The sequence shown here is derived from an EMBL/GenBank/DDBJ whole genome shotgun (WGS) entry which is preliminary data.</text>
</comment>
<organism evidence="3 4">
    <name type="scientific">Parabacteroides distasonis</name>
    <dbReference type="NCBI Taxonomy" id="823"/>
    <lineage>
        <taxon>Bacteria</taxon>
        <taxon>Pseudomonadati</taxon>
        <taxon>Bacteroidota</taxon>
        <taxon>Bacteroidia</taxon>
        <taxon>Bacteroidales</taxon>
        <taxon>Tannerellaceae</taxon>
        <taxon>Parabacteroides</taxon>
    </lineage>
</organism>
<dbReference type="CDD" id="cd03794">
    <property type="entry name" value="GT4_WbuB-like"/>
    <property type="match status" value="1"/>
</dbReference>
<proteinExistence type="predicted"/>
<evidence type="ECO:0000256" key="1">
    <source>
        <dbReference type="ARBA" id="ARBA00022679"/>
    </source>
</evidence>
<dbReference type="Gene3D" id="3.40.50.2000">
    <property type="entry name" value="Glycogen Phosphorylase B"/>
    <property type="match status" value="2"/>
</dbReference>
<sequence length="396" mass="45497">MIKEKLWIISELFPPDETSTSYIMGKIANTMVCKYDVHVICGPSVYDKNKKSDSNGKLLLDNSIEVLRVKGINENKANKLSRARKFLLMSWRLYKVARKKIEKGDNVLMVTNPFPLIIMMAYLKKYCDFSLSMLVHDIYPEGLFTEMHVPKPIYCILKKMFDKAYSSTDLLISIGRDMSEVLIDKCKIQKHIPKIEIIENWSDIQTIQPDIYNNEKRLVVQYAGNVGRAQGVEEFVDVLRKVNNDFIEFSIWGTGSAEADLIHKVDQYGMRSIVKFNGPYLRSQQINVLNSCSIALVCLVDGMYGLGVPSKSYNILAAGKPILYIGERNTEIWRMLKENGNGFCFEPSDKEELKKFLCSLTMQDLPKLQEMGRISRKLAEEKYSEKIALRKFLEFV</sequence>